<keyword evidence="4" id="KW-1185">Reference proteome</keyword>
<feature type="chain" id="PRO_5038379353" description="Bacterial Ig-like domain-containing protein" evidence="1">
    <location>
        <begin position="23"/>
        <end position="248"/>
    </location>
</feature>
<name>A0A7Y9E9S9_9ACTN</name>
<keyword evidence="1" id="KW-0732">Signal</keyword>
<reference evidence="3 4" key="1">
    <citation type="submission" date="2020-07" db="EMBL/GenBank/DDBJ databases">
        <title>Sequencing the genomes of 1000 actinobacteria strains.</title>
        <authorList>
            <person name="Klenk H.-P."/>
        </authorList>
    </citation>
    <scope>NUCLEOTIDE SEQUENCE [LARGE SCALE GENOMIC DNA]</scope>
    <source>
        <strain evidence="3 4">DSM 21350</strain>
    </source>
</reference>
<comment type="caution">
    <text evidence="3">The sequence shown here is derived from an EMBL/GenBank/DDBJ whole genome shotgun (WGS) entry which is preliminary data.</text>
</comment>
<dbReference type="RefSeq" id="WP_179665069.1">
    <property type="nucleotide sequence ID" value="NZ_JACCBG010000001.1"/>
</dbReference>
<dbReference type="Gene3D" id="2.60.40.1120">
    <property type="entry name" value="Carboxypeptidase-like, regulatory domain"/>
    <property type="match status" value="1"/>
</dbReference>
<dbReference type="InterPro" id="IPR032109">
    <property type="entry name" value="Big_3_5"/>
</dbReference>
<dbReference type="Proteomes" id="UP000535511">
    <property type="component" value="Unassembled WGS sequence"/>
</dbReference>
<dbReference type="SUPFAM" id="SSF49478">
    <property type="entry name" value="Cna protein B-type domain"/>
    <property type="match status" value="1"/>
</dbReference>
<dbReference type="InterPro" id="IPR013783">
    <property type="entry name" value="Ig-like_fold"/>
</dbReference>
<dbReference type="Gene3D" id="2.60.40.10">
    <property type="entry name" value="Immunoglobulins"/>
    <property type="match status" value="1"/>
</dbReference>
<dbReference type="GO" id="GO:0005975">
    <property type="term" value="P:carbohydrate metabolic process"/>
    <property type="evidence" value="ECO:0007669"/>
    <property type="project" value="UniProtKB-ARBA"/>
</dbReference>
<evidence type="ECO:0000259" key="2">
    <source>
        <dbReference type="Pfam" id="PF16640"/>
    </source>
</evidence>
<feature type="signal peptide" evidence="1">
    <location>
        <begin position="1"/>
        <end position="22"/>
    </location>
</feature>
<accession>A0A7Y9E9S9</accession>
<dbReference type="AlphaFoldDB" id="A0A7Y9E9S9"/>
<dbReference type="EMBL" id="JACCBG010000001">
    <property type="protein sequence ID" value="NYD43561.1"/>
    <property type="molecule type" value="Genomic_DNA"/>
</dbReference>
<proteinExistence type="predicted"/>
<organism evidence="3 4">
    <name type="scientific">Nocardioides panaciterrulae</name>
    <dbReference type="NCBI Taxonomy" id="661492"/>
    <lineage>
        <taxon>Bacteria</taxon>
        <taxon>Bacillati</taxon>
        <taxon>Actinomycetota</taxon>
        <taxon>Actinomycetes</taxon>
        <taxon>Propionibacteriales</taxon>
        <taxon>Nocardioidaceae</taxon>
        <taxon>Nocardioides</taxon>
    </lineage>
</organism>
<evidence type="ECO:0000313" key="4">
    <source>
        <dbReference type="Proteomes" id="UP000535511"/>
    </source>
</evidence>
<dbReference type="Pfam" id="PF16640">
    <property type="entry name" value="Big_3_5"/>
    <property type="match status" value="1"/>
</dbReference>
<sequence length="248" mass="25825">MSRNRPLAAALLLPLAAAGLVATGVSPTAAVQAHLAPQAATTGTYLIQGVVADTSGHYLDDVSVEAISDGKVVASALTYASPRDDGPQHGYFFLEVRATGSYTVTLSRAGYRGAAVAAEVGRRHRTDSLGEIDLARKPVATKTTARLNTARISTSDKGRVTITVSTGATARPTGAVEVRSGRKVLGSDSLTASDRGRVTVGLSRLDAGTYHLTASYAGSRKQALRASASSAVTLQVVRVRHHHRPNAW</sequence>
<feature type="domain" description="Bacterial Ig-like" evidence="2">
    <location>
        <begin position="153"/>
        <end position="236"/>
    </location>
</feature>
<protein>
    <recommendedName>
        <fullName evidence="2">Bacterial Ig-like domain-containing protein</fullName>
    </recommendedName>
</protein>
<evidence type="ECO:0000256" key="1">
    <source>
        <dbReference type="SAM" id="SignalP"/>
    </source>
</evidence>
<evidence type="ECO:0000313" key="3">
    <source>
        <dbReference type="EMBL" id="NYD43561.1"/>
    </source>
</evidence>
<gene>
    <name evidence="3" type="ORF">BJZ21_003644</name>
</gene>